<evidence type="ECO:0000313" key="3">
    <source>
        <dbReference type="EMBL" id="MFC7371406.1"/>
    </source>
</evidence>
<name>A0ABW2NLU5_9BACL</name>
<comment type="caution">
    <text evidence="3">The sequence shown here is derived from an EMBL/GenBank/DDBJ whole genome shotgun (WGS) entry which is preliminary data.</text>
</comment>
<gene>
    <name evidence="3" type="ORF">ACFQPF_06940</name>
</gene>
<feature type="chain" id="PRO_5045654100" evidence="1">
    <location>
        <begin position="28"/>
        <end position="90"/>
    </location>
</feature>
<dbReference type="Proteomes" id="UP001596549">
    <property type="component" value="Unassembled WGS sequence"/>
</dbReference>
<keyword evidence="1" id="KW-0732">Signal</keyword>
<accession>A0ABW2NLU5</accession>
<proteinExistence type="predicted"/>
<dbReference type="RefSeq" id="WP_379747946.1">
    <property type="nucleotide sequence ID" value="NZ_JBHTCP010000013.1"/>
</dbReference>
<protein>
    <submittedName>
        <fullName evidence="3">Excalibur calcium-binding domain-containing protein</fullName>
    </submittedName>
</protein>
<evidence type="ECO:0000259" key="2">
    <source>
        <dbReference type="SMART" id="SM00894"/>
    </source>
</evidence>
<evidence type="ECO:0000313" key="4">
    <source>
        <dbReference type="Proteomes" id="UP001596549"/>
    </source>
</evidence>
<dbReference type="EMBL" id="JBHTCP010000013">
    <property type="protein sequence ID" value="MFC7371406.1"/>
    <property type="molecule type" value="Genomic_DNA"/>
</dbReference>
<keyword evidence="4" id="KW-1185">Reference proteome</keyword>
<feature type="domain" description="Excalibur calcium-binding" evidence="2">
    <location>
        <begin position="34"/>
        <end position="89"/>
    </location>
</feature>
<dbReference type="SMART" id="SM00894">
    <property type="entry name" value="Excalibur"/>
    <property type="match status" value="1"/>
</dbReference>
<feature type="signal peptide" evidence="1">
    <location>
        <begin position="1"/>
        <end position="27"/>
    </location>
</feature>
<sequence>MKKTSAVILSLGLVFGFSSGTVGQADAATVKVKSFKNCTELNKTYKGGVAISATTKNKGGKTKYKPFASKPLYQANSKSDRDRDGIACER</sequence>
<dbReference type="InterPro" id="IPR008613">
    <property type="entry name" value="Excalibur_Ca-bd_domain"/>
</dbReference>
<evidence type="ECO:0000256" key="1">
    <source>
        <dbReference type="SAM" id="SignalP"/>
    </source>
</evidence>
<dbReference type="Pfam" id="PF05901">
    <property type="entry name" value="Excalibur"/>
    <property type="match status" value="1"/>
</dbReference>
<organism evidence="3 4">
    <name type="scientific">Fictibacillus iocasae</name>
    <dbReference type="NCBI Taxonomy" id="2715437"/>
    <lineage>
        <taxon>Bacteria</taxon>
        <taxon>Bacillati</taxon>
        <taxon>Bacillota</taxon>
        <taxon>Bacilli</taxon>
        <taxon>Bacillales</taxon>
        <taxon>Fictibacillaceae</taxon>
        <taxon>Fictibacillus</taxon>
    </lineage>
</organism>
<reference evidence="4" key="1">
    <citation type="journal article" date="2019" name="Int. J. Syst. Evol. Microbiol.">
        <title>The Global Catalogue of Microorganisms (GCM) 10K type strain sequencing project: providing services to taxonomists for standard genome sequencing and annotation.</title>
        <authorList>
            <consortium name="The Broad Institute Genomics Platform"/>
            <consortium name="The Broad Institute Genome Sequencing Center for Infectious Disease"/>
            <person name="Wu L."/>
            <person name="Ma J."/>
        </authorList>
    </citation>
    <scope>NUCLEOTIDE SEQUENCE [LARGE SCALE GENOMIC DNA]</scope>
    <source>
        <strain evidence="4">NBRC 106396</strain>
    </source>
</reference>